<dbReference type="GO" id="GO:0005654">
    <property type="term" value="C:nucleoplasm"/>
    <property type="evidence" value="ECO:0007669"/>
    <property type="project" value="TreeGrafter"/>
</dbReference>
<keyword evidence="1" id="KW-0472">Membrane</keyword>
<dbReference type="PANTHER" id="PTHR31359:SF31">
    <property type="entry name" value="TRANSMEMBRANE PROTEIN 92"/>
    <property type="match status" value="1"/>
</dbReference>
<protein>
    <submittedName>
        <fullName evidence="2">Uncharacterized protein</fullName>
    </submittedName>
</protein>
<keyword evidence="1" id="KW-0812">Transmembrane</keyword>
<organism evidence="2 3">
    <name type="scientific">Cnephaeus nilssonii</name>
    <name type="common">Northern bat</name>
    <name type="synonym">Eptesicus nilssonii</name>
    <dbReference type="NCBI Taxonomy" id="3371016"/>
    <lineage>
        <taxon>Eukaryota</taxon>
        <taxon>Metazoa</taxon>
        <taxon>Chordata</taxon>
        <taxon>Craniata</taxon>
        <taxon>Vertebrata</taxon>
        <taxon>Euteleostomi</taxon>
        <taxon>Mammalia</taxon>
        <taxon>Eutheria</taxon>
        <taxon>Laurasiatheria</taxon>
        <taxon>Chiroptera</taxon>
        <taxon>Yangochiroptera</taxon>
        <taxon>Vespertilionidae</taxon>
        <taxon>Cnephaeus</taxon>
    </lineage>
</organism>
<dbReference type="PANTHER" id="PTHR31359">
    <property type="entry name" value="TRANSMEMBRANE PROTEIN 92"/>
    <property type="match status" value="1"/>
</dbReference>
<dbReference type="Proteomes" id="UP001177744">
    <property type="component" value="Unassembled WGS sequence"/>
</dbReference>
<sequence length="83" mass="9047">MPGSSASYPPGCSACGPASNSTCLEGFKCCGDTCCGEYELFSGPIRIFTIIFLTLMPIMCICGLARRFCPHCREQEPDPRWIT</sequence>
<gene>
    <name evidence="2" type="ORF">QTO34_017073</name>
</gene>
<keyword evidence="1" id="KW-1133">Transmembrane helix</keyword>
<feature type="transmembrane region" description="Helical" evidence="1">
    <location>
        <begin position="47"/>
        <end position="65"/>
    </location>
</feature>
<keyword evidence="3" id="KW-1185">Reference proteome</keyword>
<evidence type="ECO:0000256" key="1">
    <source>
        <dbReference type="SAM" id="Phobius"/>
    </source>
</evidence>
<evidence type="ECO:0000313" key="3">
    <source>
        <dbReference type="Proteomes" id="UP001177744"/>
    </source>
</evidence>
<dbReference type="AlphaFoldDB" id="A0AA40I0A4"/>
<dbReference type="EMBL" id="JAULJE010000007">
    <property type="protein sequence ID" value="KAK1340683.1"/>
    <property type="molecule type" value="Genomic_DNA"/>
</dbReference>
<dbReference type="InterPro" id="IPR021684">
    <property type="entry name" value="WBP1-like"/>
</dbReference>
<name>A0AA40I0A4_CNENI</name>
<reference evidence="2" key="1">
    <citation type="submission" date="2023-06" db="EMBL/GenBank/DDBJ databases">
        <title>Reference genome for the Northern bat (Eptesicus nilssonii), a most northern bat species.</title>
        <authorList>
            <person name="Laine V.N."/>
            <person name="Pulliainen A.T."/>
            <person name="Lilley T.M."/>
        </authorList>
    </citation>
    <scope>NUCLEOTIDE SEQUENCE</scope>
    <source>
        <strain evidence="2">BLF_Eptnil</strain>
        <tissue evidence="2">Kidney</tissue>
    </source>
</reference>
<dbReference type="Pfam" id="PF11669">
    <property type="entry name" value="WBP-1"/>
    <property type="match status" value="1"/>
</dbReference>
<accession>A0AA40I0A4</accession>
<evidence type="ECO:0000313" key="2">
    <source>
        <dbReference type="EMBL" id="KAK1340683.1"/>
    </source>
</evidence>
<comment type="caution">
    <text evidence="2">The sequence shown here is derived from an EMBL/GenBank/DDBJ whole genome shotgun (WGS) entry which is preliminary data.</text>
</comment>
<proteinExistence type="predicted"/>